<organism evidence="1 2">
    <name type="scientific">Enterobacter cloacae</name>
    <dbReference type="NCBI Taxonomy" id="550"/>
    <lineage>
        <taxon>Bacteria</taxon>
        <taxon>Pseudomonadati</taxon>
        <taxon>Pseudomonadota</taxon>
        <taxon>Gammaproteobacteria</taxon>
        <taxon>Enterobacterales</taxon>
        <taxon>Enterobacteriaceae</taxon>
        <taxon>Enterobacter</taxon>
        <taxon>Enterobacter cloacae complex</taxon>
    </lineage>
</organism>
<dbReference type="Proteomes" id="UP000255106">
    <property type="component" value="Unassembled WGS sequence"/>
</dbReference>
<accession>A0A0M7GKJ3</accession>
<dbReference type="RefSeq" id="WP_044157989.1">
    <property type="nucleotide sequence ID" value="NZ_CP056776.1"/>
</dbReference>
<gene>
    <name evidence="1" type="ORF">NCTC10005_03172</name>
</gene>
<evidence type="ECO:0000313" key="2">
    <source>
        <dbReference type="Proteomes" id="UP000255106"/>
    </source>
</evidence>
<dbReference type="EMBL" id="UGJB01000004">
    <property type="protein sequence ID" value="STQ10426.1"/>
    <property type="molecule type" value="Genomic_DNA"/>
</dbReference>
<protein>
    <submittedName>
        <fullName evidence="1">Uncharacterized protein</fullName>
    </submittedName>
</protein>
<dbReference type="AlphaFoldDB" id="A0A0M7GKJ3"/>
<name>A0A0M7GKJ3_ENTCL</name>
<proteinExistence type="predicted"/>
<sequence>MSDIEKRISQFAEKMKSEGRVLSVMDGGWVAVSPTTGMAAFDMVEMTKLNAKGYLAAYVLANNEK</sequence>
<reference evidence="1 2" key="1">
    <citation type="submission" date="2018-06" db="EMBL/GenBank/DDBJ databases">
        <authorList>
            <consortium name="Pathogen Informatics"/>
            <person name="Doyle S."/>
        </authorList>
    </citation>
    <scope>NUCLEOTIDE SEQUENCE [LARGE SCALE GENOMIC DNA]</scope>
    <source>
        <strain evidence="1 2">NCTC10005</strain>
    </source>
</reference>
<evidence type="ECO:0000313" key="1">
    <source>
        <dbReference type="EMBL" id="STQ10426.1"/>
    </source>
</evidence>